<reference evidence="2 3" key="1">
    <citation type="journal article" date="2019" name="Philos. Trans. R. Soc. Lond., B, Biol. Sci.">
        <title>Ant behaviour and brain gene expression of defending hosts depend on the ecological success of the intruding social parasite.</title>
        <authorList>
            <person name="Kaur R."/>
            <person name="Stoldt M."/>
            <person name="Jongepier E."/>
            <person name="Feldmeyer B."/>
            <person name="Menzel F."/>
            <person name="Bornberg-Bauer E."/>
            <person name="Foitzik S."/>
        </authorList>
    </citation>
    <scope>NUCLEOTIDE SEQUENCE [LARGE SCALE GENOMIC DNA]</scope>
    <source>
        <tissue evidence="2">Whole body</tissue>
    </source>
</reference>
<protein>
    <submittedName>
        <fullName evidence="2">Uncharacterized protein</fullName>
    </submittedName>
</protein>
<keyword evidence="1" id="KW-0472">Membrane</keyword>
<sequence length="187" mass="21416">PTLVAHGAALANDRRITDVSCIQITRVTAVSHILCIPREHSRHPNSRSRPGYARIDLSHIRPIVVPWRLDITSLLCLFSEEVSVYGKRSDDKEKRHDLSRSCGCCIGRSETDILRYRMVCVPCFAVPIILIIWRFLIQPLLIKWWQLRNKGQEAKEDRPCPDLIKECKNGTCTLSWKDKGDAVKKSE</sequence>
<evidence type="ECO:0000313" key="2">
    <source>
        <dbReference type="EMBL" id="TGZ53976.1"/>
    </source>
</evidence>
<dbReference type="EMBL" id="QBLH01000871">
    <property type="protein sequence ID" value="TGZ53976.1"/>
    <property type="molecule type" value="Genomic_DNA"/>
</dbReference>
<proteinExistence type="predicted"/>
<evidence type="ECO:0000313" key="3">
    <source>
        <dbReference type="Proteomes" id="UP000310200"/>
    </source>
</evidence>
<dbReference type="AlphaFoldDB" id="A0A4S2KWF2"/>
<gene>
    <name evidence="2" type="ORF">DBV15_03527</name>
</gene>
<dbReference type="Proteomes" id="UP000310200">
    <property type="component" value="Unassembled WGS sequence"/>
</dbReference>
<accession>A0A4S2KWF2</accession>
<organism evidence="2 3">
    <name type="scientific">Temnothorax longispinosus</name>
    <dbReference type="NCBI Taxonomy" id="300112"/>
    <lineage>
        <taxon>Eukaryota</taxon>
        <taxon>Metazoa</taxon>
        <taxon>Ecdysozoa</taxon>
        <taxon>Arthropoda</taxon>
        <taxon>Hexapoda</taxon>
        <taxon>Insecta</taxon>
        <taxon>Pterygota</taxon>
        <taxon>Neoptera</taxon>
        <taxon>Endopterygota</taxon>
        <taxon>Hymenoptera</taxon>
        <taxon>Apocrita</taxon>
        <taxon>Aculeata</taxon>
        <taxon>Formicoidea</taxon>
        <taxon>Formicidae</taxon>
        <taxon>Myrmicinae</taxon>
        <taxon>Temnothorax</taxon>
    </lineage>
</organism>
<feature type="transmembrane region" description="Helical" evidence="1">
    <location>
        <begin position="118"/>
        <end position="137"/>
    </location>
</feature>
<dbReference type="InterPro" id="IPR026776">
    <property type="entry name" value="UPF0729_C18orf32-like"/>
</dbReference>
<feature type="non-terminal residue" evidence="2">
    <location>
        <position position="187"/>
    </location>
</feature>
<keyword evidence="1" id="KW-0812">Transmembrane</keyword>
<comment type="caution">
    <text evidence="2">The sequence shown here is derived from an EMBL/GenBank/DDBJ whole genome shotgun (WGS) entry which is preliminary data.</text>
</comment>
<dbReference type="Pfam" id="PF14975">
    <property type="entry name" value="DUF4512"/>
    <property type="match status" value="1"/>
</dbReference>
<keyword evidence="1" id="KW-1133">Transmembrane helix</keyword>
<evidence type="ECO:0000256" key="1">
    <source>
        <dbReference type="SAM" id="Phobius"/>
    </source>
</evidence>
<feature type="non-terminal residue" evidence="2">
    <location>
        <position position="1"/>
    </location>
</feature>
<name>A0A4S2KWF2_9HYME</name>
<keyword evidence="3" id="KW-1185">Reference proteome</keyword>